<sequence length="137" mass="14242">MSTTLPETNALIINGLTVNVLAIVGTCRCSPTVTTACRTCAPLSDIRVGVRLNDNILASVKTASDGSFRIEILNVGNILNSVLDISRLRVFVNLPILGCPIYAAVSTGQLEGIPLLQLGSILSGVGTLLVPALSLVN</sequence>
<dbReference type="AlphaFoldDB" id="A0A803LTA2"/>
<reference evidence="1" key="2">
    <citation type="submission" date="2021-03" db="UniProtKB">
        <authorList>
            <consortium name="EnsemblPlants"/>
        </authorList>
    </citation>
    <scope>IDENTIFICATION</scope>
</reference>
<dbReference type="EnsemblPlants" id="AUR62018446-RA">
    <property type="protein sequence ID" value="AUR62018446-RA:cds"/>
    <property type="gene ID" value="AUR62018446"/>
</dbReference>
<accession>A0A803LTA2</accession>
<name>A0A803LTA2_CHEQI</name>
<evidence type="ECO:0000313" key="2">
    <source>
        <dbReference type="Proteomes" id="UP000596660"/>
    </source>
</evidence>
<dbReference type="Proteomes" id="UP000596660">
    <property type="component" value="Unplaced"/>
</dbReference>
<keyword evidence="2" id="KW-1185">Reference proteome</keyword>
<organism evidence="1 2">
    <name type="scientific">Chenopodium quinoa</name>
    <name type="common">Quinoa</name>
    <dbReference type="NCBI Taxonomy" id="63459"/>
    <lineage>
        <taxon>Eukaryota</taxon>
        <taxon>Viridiplantae</taxon>
        <taxon>Streptophyta</taxon>
        <taxon>Embryophyta</taxon>
        <taxon>Tracheophyta</taxon>
        <taxon>Spermatophyta</taxon>
        <taxon>Magnoliopsida</taxon>
        <taxon>eudicotyledons</taxon>
        <taxon>Gunneridae</taxon>
        <taxon>Pentapetalae</taxon>
        <taxon>Caryophyllales</taxon>
        <taxon>Chenopodiaceae</taxon>
        <taxon>Chenopodioideae</taxon>
        <taxon>Atripliceae</taxon>
        <taxon>Chenopodium</taxon>
    </lineage>
</organism>
<proteinExistence type="predicted"/>
<reference evidence="1" key="1">
    <citation type="journal article" date="2017" name="Nature">
        <title>The genome of Chenopodium quinoa.</title>
        <authorList>
            <person name="Jarvis D.E."/>
            <person name="Ho Y.S."/>
            <person name="Lightfoot D.J."/>
            <person name="Schmoeckel S.M."/>
            <person name="Li B."/>
            <person name="Borm T.J.A."/>
            <person name="Ohyanagi H."/>
            <person name="Mineta K."/>
            <person name="Michell C.T."/>
            <person name="Saber N."/>
            <person name="Kharbatia N.M."/>
            <person name="Rupper R.R."/>
            <person name="Sharp A.R."/>
            <person name="Dally N."/>
            <person name="Boughton B.A."/>
            <person name="Woo Y.H."/>
            <person name="Gao G."/>
            <person name="Schijlen E.G.W.M."/>
            <person name="Guo X."/>
            <person name="Momin A.A."/>
            <person name="Negrao S."/>
            <person name="Al-Babili S."/>
            <person name="Gehring C."/>
            <person name="Roessner U."/>
            <person name="Jung C."/>
            <person name="Murphy K."/>
            <person name="Arold S.T."/>
            <person name="Gojobori T."/>
            <person name="van der Linden C.G."/>
            <person name="van Loo E.N."/>
            <person name="Jellen E.N."/>
            <person name="Maughan P.J."/>
            <person name="Tester M."/>
        </authorList>
    </citation>
    <scope>NUCLEOTIDE SEQUENCE [LARGE SCALE GENOMIC DNA]</scope>
    <source>
        <strain evidence="1">cv. PI 614886</strain>
    </source>
</reference>
<protein>
    <submittedName>
        <fullName evidence="1">Uncharacterized protein</fullName>
    </submittedName>
</protein>
<dbReference type="OMA" id="CRTCAPL"/>
<evidence type="ECO:0000313" key="1">
    <source>
        <dbReference type="EnsemblPlants" id="AUR62018446-RA:cds"/>
    </source>
</evidence>
<dbReference type="Gramene" id="AUR62018446-RA">
    <property type="protein sequence ID" value="AUR62018446-RA:cds"/>
    <property type="gene ID" value="AUR62018446"/>
</dbReference>